<keyword evidence="4" id="KW-0732">Signal</keyword>
<dbReference type="GO" id="GO:0007010">
    <property type="term" value="P:cytoskeleton organization"/>
    <property type="evidence" value="ECO:0007669"/>
    <property type="project" value="TreeGrafter"/>
</dbReference>
<keyword evidence="1 3" id="KW-0853">WD repeat</keyword>
<dbReference type="InterPro" id="IPR001680">
    <property type="entry name" value="WD40_rpt"/>
</dbReference>
<dbReference type="Pfam" id="PF00400">
    <property type="entry name" value="WD40"/>
    <property type="match status" value="2"/>
</dbReference>
<organism evidence="5 6">
    <name type="scientific">Brachionus plicatilis</name>
    <name type="common">Marine rotifer</name>
    <name type="synonym">Brachionus muelleri</name>
    <dbReference type="NCBI Taxonomy" id="10195"/>
    <lineage>
        <taxon>Eukaryota</taxon>
        <taxon>Metazoa</taxon>
        <taxon>Spiralia</taxon>
        <taxon>Gnathifera</taxon>
        <taxon>Rotifera</taxon>
        <taxon>Eurotatoria</taxon>
        <taxon>Monogononta</taxon>
        <taxon>Pseudotrocha</taxon>
        <taxon>Ploima</taxon>
        <taxon>Brachionidae</taxon>
        <taxon>Brachionus</taxon>
    </lineage>
</organism>
<reference evidence="5 6" key="1">
    <citation type="journal article" date="2018" name="Sci. Rep.">
        <title>Genomic signatures of local adaptation to the degree of environmental predictability in rotifers.</title>
        <authorList>
            <person name="Franch-Gras L."/>
            <person name="Hahn C."/>
            <person name="Garcia-Roger E.M."/>
            <person name="Carmona M.J."/>
            <person name="Serra M."/>
            <person name="Gomez A."/>
        </authorList>
    </citation>
    <scope>NUCLEOTIDE SEQUENCE [LARGE SCALE GENOMIC DNA]</scope>
    <source>
        <strain evidence="5">HYR1</strain>
    </source>
</reference>
<dbReference type="PROSITE" id="PS50294">
    <property type="entry name" value="WD_REPEATS_REGION"/>
    <property type="match status" value="1"/>
</dbReference>
<feature type="repeat" description="WD" evidence="3">
    <location>
        <begin position="82"/>
        <end position="124"/>
    </location>
</feature>
<accession>A0A3M7QVM8</accession>
<proteinExistence type="predicted"/>
<gene>
    <name evidence="5" type="ORF">BpHYR1_021410</name>
</gene>
<dbReference type="GO" id="GO:0006357">
    <property type="term" value="P:regulation of transcription by RNA polymerase II"/>
    <property type="evidence" value="ECO:0007669"/>
    <property type="project" value="TreeGrafter"/>
</dbReference>
<dbReference type="Gene3D" id="2.130.10.10">
    <property type="entry name" value="YVTN repeat-like/Quinoprotein amine dehydrogenase"/>
    <property type="match status" value="1"/>
</dbReference>
<feature type="non-terminal residue" evidence="5">
    <location>
        <position position="246"/>
    </location>
</feature>
<dbReference type="PANTHER" id="PTHR16266">
    <property type="entry name" value="WD REPEAT DOMAIN 9"/>
    <property type="match status" value="1"/>
</dbReference>
<evidence type="ECO:0000313" key="5">
    <source>
        <dbReference type="EMBL" id="RNA15427.1"/>
    </source>
</evidence>
<evidence type="ECO:0000256" key="3">
    <source>
        <dbReference type="PROSITE-ProRule" id="PRU00221"/>
    </source>
</evidence>
<dbReference type="OrthoDB" id="10265743at2759"/>
<feature type="chain" id="PRO_5018276050" evidence="4">
    <location>
        <begin position="24"/>
        <end position="246"/>
    </location>
</feature>
<dbReference type="EMBL" id="REGN01004951">
    <property type="protein sequence ID" value="RNA15427.1"/>
    <property type="molecule type" value="Genomic_DNA"/>
</dbReference>
<dbReference type="PROSITE" id="PS00678">
    <property type="entry name" value="WD_REPEATS_1"/>
    <property type="match status" value="1"/>
</dbReference>
<dbReference type="InterPro" id="IPR052060">
    <property type="entry name" value="Bromo_WD_repeat"/>
</dbReference>
<dbReference type="Proteomes" id="UP000276133">
    <property type="component" value="Unassembled WGS sequence"/>
</dbReference>
<dbReference type="InterPro" id="IPR019775">
    <property type="entry name" value="WD40_repeat_CS"/>
</dbReference>
<keyword evidence="6" id="KW-1185">Reference proteome</keyword>
<dbReference type="InterPro" id="IPR036322">
    <property type="entry name" value="WD40_repeat_dom_sf"/>
</dbReference>
<protein>
    <submittedName>
        <fullName evidence="5">PH-interacting</fullName>
    </submittedName>
</protein>
<dbReference type="AlphaFoldDB" id="A0A3M7QVM8"/>
<evidence type="ECO:0000256" key="4">
    <source>
        <dbReference type="SAM" id="SignalP"/>
    </source>
</evidence>
<dbReference type="PANTHER" id="PTHR16266:SF17">
    <property type="entry name" value="BRWD3"/>
    <property type="match status" value="1"/>
</dbReference>
<sequence>MTHQYAALHLLYISSMSLSSVHLVQVQSGSKSDVSDLSDMLSKKHSVTMVAWNCDDSLVITAQNNFMIKVWNSSDAQLVHELASHSNEIFVLESHPKDPRVLLSAGHDGNVIIWNILSGTMIKKFYNRIENEGHGCLFDTKWSCTSDMFASTDSHGNLTIFSFGVADHYKKVPDQLFFHTDYRPLMRDLNGFVLDEQTQAPPHLMPPPFLVDADGNPYDSQLQRLVPGREHLTDSQLVPHIITNEN</sequence>
<dbReference type="GO" id="GO:0008360">
    <property type="term" value="P:regulation of cell shape"/>
    <property type="evidence" value="ECO:0007669"/>
    <property type="project" value="TreeGrafter"/>
</dbReference>
<name>A0A3M7QVM8_BRAPC</name>
<keyword evidence="2" id="KW-0677">Repeat</keyword>
<feature type="repeat" description="WD" evidence="3">
    <location>
        <begin position="40"/>
        <end position="81"/>
    </location>
</feature>
<comment type="caution">
    <text evidence="5">The sequence shown here is derived from an EMBL/GenBank/DDBJ whole genome shotgun (WGS) entry which is preliminary data.</text>
</comment>
<evidence type="ECO:0000313" key="6">
    <source>
        <dbReference type="Proteomes" id="UP000276133"/>
    </source>
</evidence>
<dbReference type="STRING" id="10195.A0A3M7QVM8"/>
<evidence type="ECO:0000256" key="2">
    <source>
        <dbReference type="ARBA" id="ARBA00022737"/>
    </source>
</evidence>
<feature type="signal peptide" evidence="4">
    <location>
        <begin position="1"/>
        <end position="23"/>
    </location>
</feature>
<dbReference type="PROSITE" id="PS50082">
    <property type="entry name" value="WD_REPEATS_2"/>
    <property type="match status" value="2"/>
</dbReference>
<dbReference type="InterPro" id="IPR015943">
    <property type="entry name" value="WD40/YVTN_repeat-like_dom_sf"/>
</dbReference>
<dbReference type="SMART" id="SM00320">
    <property type="entry name" value="WD40"/>
    <property type="match status" value="3"/>
</dbReference>
<dbReference type="SUPFAM" id="SSF50978">
    <property type="entry name" value="WD40 repeat-like"/>
    <property type="match status" value="1"/>
</dbReference>
<evidence type="ECO:0000256" key="1">
    <source>
        <dbReference type="ARBA" id="ARBA00022574"/>
    </source>
</evidence>
<dbReference type="GO" id="GO:0005634">
    <property type="term" value="C:nucleus"/>
    <property type="evidence" value="ECO:0007669"/>
    <property type="project" value="TreeGrafter"/>
</dbReference>